<dbReference type="InterPro" id="IPR008422">
    <property type="entry name" value="KN_HD"/>
</dbReference>
<evidence type="ECO:0000256" key="2">
    <source>
        <dbReference type="ARBA" id="ARBA00023155"/>
    </source>
</evidence>
<comment type="caution">
    <text evidence="5">The sequence shown here is derived from an EMBL/GenBank/DDBJ whole genome shotgun (WGS) entry which is preliminary data.</text>
</comment>
<gene>
    <name evidence="5" type="ORF">P7K49_029125</name>
</gene>
<dbReference type="Proteomes" id="UP001266305">
    <property type="component" value="Unassembled WGS sequence"/>
</dbReference>
<keyword evidence="1" id="KW-0238">DNA-binding</keyword>
<evidence type="ECO:0000256" key="3">
    <source>
        <dbReference type="ARBA" id="ARBA00023242"/>
    </source>
</evidence>
<name>A0ABQ9U6A2_SAGOE</name>
<dbReference type="EMBL" id="JASSZA010000015">
    <property type="protein sequence ID" value="KAK2092597.1"/>
    <property type="molecule type" value="Genomic_DNA"/>
</dbReference>
<dbReference type="CDD" id="cd00086">
    <property type="entry name" value="homeodomain"/>
    <property type="match status" value="1"/>
</dbReference>
<reference evidence="5 6" key="1">
    <citation type="submission" date="2023-05" db="EMBL/GenBank/DDBJ databases">
        <title>B98-5 Cell Line De Novo Hybrid Assembly: An Optical Mapping Approach.</title>
        <authorList>
            <person name="Kananen K."/>
            <person name="Auerbach J.A."/>
            <person name="Kautto E."/>
            <person name="Blachly J.S."/>
        </authorList>
    </citation>
    <scope>NUCLEOTIDE SEQUENCE [LARGE SCALE GENOMIC DNA]</scope>
    <source>
        <strain evidence="5">B95-8</strain>
        <tissue evidence="5">Cell line</tissue>
    </source>
</reference>
<dbReference type="InterPro" id="IPR009057">
    <property type="entry name" value="Homeodomain-like_sf"/>
</dbReference>
<organism evidence="5 6">
    <name type="scientific">Saguinus oedipus</name>
    <name type="common">Cotton-top tamarin</name>
    <name type="synonym">Oedipomidas oedipus</name>
    <dbReference type="NCBI Taxonomy" id="9490"/>
    <lineage>
        <taxon>Eukaryota</taxon>
        <taxon>Metazoa</taxon>
        <taxon>Chordata</taxon>
        <taxon>Craniata</taxon>
        <taxon>Vertebrata</taxon>
        <taxon>Euteleostomi</taxon>
        <taxon>Mammalia</taxon>
        <taxon>Eutheria</taxon>
        <taxon>Euarchontoglires</taxon>
        <taxon>Primates</taxon>
        <taxon>Haplorrhini</taxon>
        <taxon>Platyrrhini</taxon>
        <taxon>Cebidae</taxon>
        <taxon>Callitrichinae</taxon>
        <taxon>Saguinus</taxon>
    </lineage>
</organism>
<dbReference type="InterPro" id="IPR001356">
    <property type="entry name" value="HD"/>
</dbReference>
<protein>
    <recommendedName>
        <fullName evidence="4">KN homeodomain domain-containing protein</fullName>
    </recommendedName>
</protein>
<feature type="domain" description="KN homeodomain" evidence="4">
    <location>
        <begin position="22"/>
        <end position="48"/>
    </location>
</feature>
<keyword evidence="6" id="KW-1185">Reference proteome</keyword>
<sequence length="222" mass="25490">MDLRTLDDKIEDKKDKLSIKVLQHPYPSEEQKKQLAQDTGLTILQVNNCYLGQKHNSMLNCHFVQCAGSLYLDIYMDSQDDTVQNYPFKGSLQSSSGGQNTSWKLLASWYNLRKLCLQKTNSIFEWLKRQPEILKNGADVASWLNKTVFLKNEVEPEAQWKEVFPRANGRGMLKKLMEGIEHVQKDVGPQPPGLSPDSNVYRKESTVGYGRDFYLQDLGWGR</sequence>
<evidence type="ECO:0000256" key="1">
    <source>
        <dbReference type="ARBA" id="ARBA00023125"/>
    </source>
</evidence>
<accession>A0ABQ9U6A2</accession>
<evidence type="ECO:0000313" key="5">
    <source>
        <dbReference type="EMBL" id="KAK2092597.1"/>
    </source>
</evidence>
<keyword evidence="3" id="KW-0539">Nucleus</keyword>
<proteinExistence type="predicted"/>
<evidence type="ECO:0000259" key="4">
    <source>
        <dbReference type="Pfam" id="PF05920"/>
    </source>
</evidence>
<dbReference type="Gene3D" id="1.10.10.60">
    <property type="entry name" value="Homeodomain-like"/>
    <property type="match status" value="1"/>
</dbReference>
<dbReference type="SUPFAM" id="SSF46689">
    <property type="entry name" value="Homeodomain-like"/>
    <property type="match status" value="1"/>
</dbReference>
<evidence type="ECO:0000313" key="6">
    <source>
        <dbReference type="Proteomes" id="UP001266305"/>
    </source>
</evidence>
<keyword evidence="2" id="KW-0371">Homeobox</keyword>
<dbReference type="Pfam" id="PF05920">
    <property type="entry name" value="Homeobox_KN"/>
    <property type="match status" value="1"/>
</dbReference>